<dbReference type="HAMAP" id="MF_01184">
    <property type="entry name" value="XPRTase"/>
    <property type="match status" value="1"/>
</dbReference>
<keyword evidence="4 5" id="KW-0660">Purine salvage</keyword>
<dbReference type="GO" id="GO:0005737">
    <property type="term" value="C:cytoplasm"/>
    <property type="evidence" value="ECO:0007669"/>
    <property type="project" value="UniProtKB-SubCell"/>
</dbReference>
<dbReference type="UniPathway" id="UPA00602">
    <property type="reaction ID" value="UER00658"/>
</dbReference>
<comment type="pathway">
    <text evidence="5">Purine metabolism; XMP biosynthesis via salvage pathway; XMP from xanthine: step 1/1.</text>
</comment>
<dbReference type="InterPro" id="IPR029057">
    <property type="entry name" value="PRTase-like"/>
</dbReference>
<dbReference type="Proteomes" id="UP000037175">
    <property type="component" value="Unassembled WGS sequence"/>
</dbReference>
<dbReference type="PANTHER" id="PTHR43864:SF1">
    <property type="entry name" value="XANTHINE PHOSPHORIBOSYLTRANSFERASE"/>
    <property type="match status" value="1"/>
</dbReference>
<dbReference type="Gene3D" id="3.40.50.2020">
    <property type="match status" value="1"/>
</dbReference>
<dbReference type="NCBIfam" id="TIGR01744">
    <property type="entry name" value="XPRTase"/>
    <property type="match status" value="1"/>
</dbReference>
<comment type="catalytic activity">
    <reaction evidence="5">
        <text>XMP + diphosphate = xanthine + 5-phospho-alpha-D-ribose 1-diphosphate</text>
        <dbReference type="Rhea" id="RHEA:10800"/>
        <dbReference type="ChEBI" id="CHEBI:17712"/>
        <dbReference type="ChEBI" id="CHEBI:33019"/>
        <dbReference type="ChEBI" id="CHEBI:57464"/>
        <dbReference type="ChEBI" id="CHEBI:58017"/>
        <dbReference type="EC" id="2.4.2.22"/>
    </reaction>
</comment>
<dbReference type="EMBL" id="LGTE01000028">
    <property type="protein sequence ID" value="KNZ68529.1"/>
    <property type="molecule type" value="Genomic_DNA"/>
</dbReference>
<organism evidence="8 9">
    <name type="scientific">Thermincola ferriacetica</name>
    <dbReference type="NCBI Taxonomy" id="281456"/>
    <lineage>
        <taxon>Bacteria</taxon>
        <taxon>Bacillati</taxon>
        <taxon>Bacillota</taxon>
        <taxon>Clostridia</taxon>
        <taxon>Eubacteriales</taxon>
        <taxon>Thermincolaceae</taxon>
        <taxon>Thermincola</taxon>
    </lineage>
</organism>
<sequence length="189" mass="20514">MELLKQKIREHGIVVSDTVLKVDSFLNHQLDPELILEIGKEIANRFKNDGVTKVLTIEASGIAVALAAAMELKVPVVFAKKNKPSTLQGQIYSALVHSFTKNEDVTISVSANYLKPSDRVLIIDDFLAMGAASKGLVEIVRQSKARLVGIGIVIEKGFQSGGQELRNQGIRVESLVTVKSLASGQIEFC</sequence>
<feature type="domain" description="Phosphoribosyltransferase" evidence="7">
    <location>
        <begin position="34"/>
        <end position="157"/>
    </location>
</feature>
<dbReference type="SUPFAM" id="SSF53271">
    <property type="entry name" value="PRTase-like"/>
    <property type="match status" value="1"/>
</dbReference>
<evidence type="ECO:0000256" key="6">
    <source>
        <dbReference type="NCBIfam" id="TIGR01744"/>
    </source>
</evidence>
<evidence type="ECO:0000313" key="9">
    <source>
        <dbReference type="Proteomes" id="UP000037175"/>
    </source>
</evidence>
<dbReference type="CDD" id="cd06223">
    <property type="entry name" value="PRTases_typeI"/>
    <property type="match status" value="1"/>
</dbReference>
<dbReference type="GO" id="GO:0046110">
    <property type="term" value="P:xanthine metabolic process"/>
    <property type="evidence" value="ECO:0007669"/>
    <property type="project" value="UniProtKB-UniRule"/>
</dbReference>
<dbReference type="InterPro" id="IPR050118">
    <property type="entry name" value="Pur/Pyrimidine_PRTase"/>
</dbReference>
<keyword evidence="2 5" id="KW-0328">Glycosyltransferase</keyword>
<dbReference type="AlphaFoldDB" id="A0A0L6W0C0"/>
<dbReference type="GO" id="GO:0006166">
    <property type="term" value="P:purine ribonucleoside salvage"/>
    <property type="evidence" value="ECO:0007669"/>
    <property type="project" value="UniProtKB-KW"/>
</dbReference>
<dbReference type="NCBIfam" id="NF006671">
    <property type="entry name" value="PRK09219.1"/>
    <property type="match status" value="1"/>
</dbReference>
<evidence type="ECO:0000256" key="1">
    <source>
        <dbReference type="ARBA" id="ARBA00022490"/>
    </source>
</evidence>
<keyword evidence="3 5" id="KW-0808">Transferase</keyword>
<comment type="function">
    <text evidence="5">Converts the preformed base xanthine, a product of nucleic acid breakdown, to xanthosine 5'-monophosphate (XMP), so it can be reused for RNA or DNA synthesis.</text>
</comment>
<evidence type="ECO:0000313" key="8">
    <source>
        <dbReference type="EMBL" id="KNZ68529.1"/>
    </source>
</evidence>
<feature type="binding site" evidence="5">
    <location>
        <position position="156"/>
    </location>
    <ligand>
        <name>xanthine</name>
        <dbReference type="ChEBI" id="CHEBI:17712"/>
    </ligand>
</feature>
<dbReference type="PANTHER" id="PTHR43864">
    <property type="entry name" value="HYPOXANTHINE/GUANINE PHOSPHORIBOSYLTRANSFERASE"/>
    <property type="match status" value="1"/>
</dbReference>
<dbReference type="InterPro" id="IPR010079">
    <property type="entry name" value="Xanthine_PRibTrfase"/>
</dbReference>
<reference evidence="9" key="1">
    <citation type="submission" date="2015-07" db="EMBL/GenBank/DDBJ databases">
        <title>Complete Genome of Thermincola ferriacetica strain Z-0001T.</title>
        <authorList>
            <person name="Lusk B."/>
            <person name="Badalamenti J.P."/>
            <person name="Parameswaran P."/>
            <person name="Bond D.R."/>
            <person name="Torres C.I."/>
        </authorList>
    </citation>
    <scope>NUCLEOTIDE SEQUENCE [LARGE SCALE GENOMIC DNA]</scope>
    <source>
        <strain evidence="9">Z-0001</strain>
    </source>
</reference>
<name>A0A0L6W0C0_9FIRM</name>
<evidence type="ECO:0000256" key="4">
    <source>
        <dbReference type="ARBA" id="ARBA00022726"/>
    </source>
</evidence>
<evidence type="ECO:0000256" key="3">
    <source>
        <dbReference type="ARBA" id="ARBA00022679"/>
    </source>
</evidence>
<dbReference type="Pfam" id="PF00156">
    <property type="entry name" value="Pribosyltran"/>
    <property type="match status" value="1"/>
</dbReference>
<dbReference type="PATRIC" id="fig|281456.6.peg.3058"/>
<comment type="caution">
    <text evidence="8">The sequence shown here is derived from an EMBL/GenBank/DDBJ whole genome shotgun (WGS) entry which is preliminary data.</text>
</comment>
<evidence type="ECO:0000259" key="7">
    <source>
        <dbReference type="Pfam" id="PF00156"/>
    </source>
</evidence>
<feature type="binding site" evidence="5">
    <location>
        <position position="27"/>
    </location>
    <ligand>
        <name>xanthine</name>
        <dbReference type="ChEBI" id="CHEBI:17712"/>
    </ligand>
</feature>
<dbReference type="RefSeq" id="WP_013119762.1">
    <property type="nucleotide sequence ID" value="NZ_LGTE01000028.1"/>
</dbReference>
<evidence type="ECO:0000256" key="5">
    <source>
        <dbReference type="HAMAP-Rule" id="MF_01184"/>
    </source>
</evidence>
<accession>A0A0L6W0C0</accession>
<proteinExistence type="inferred from homology"/>
<protein>
    <recommendedName>
        <fullName evidence="5 6">Xanthine phosphoribosyltransferase</fullName>
        <shortName evidence="5">XPRTase</shortName>
        <ecNumber evidence="5 6">2.4.2.22</ecNumber>
    </recommendedName>
</protein>
<dbReference type="GO" id="GO:0000310">
    <property type="term" value="F:xanthine phosphoribosyltransferase activity"/>
    <property type="evidence" value="ECO:0007669"/>
    <property type="project" value="UniProtKB-UniRule"/>
</dbReference>
<evidence type="ECO:0000256" key="2">
    <source>
        <dbReference type="ARBA" id="ARBA00022676"/>
    </source>
</evidence>
<comment type="similarity">
    <text evidence="5">Belongs to the purine/pyrimidine phosphoribosyltransferase family. Xpt subfamily.</text>
</comment>
<comment type="subunit">
    <text evidence="5">Homodimer.</text>
</comment>
<comment type="subcellular location">
    <subcellularLocation>
        <location evidence="5">Cytoplasm</location>
    </subcellularLocation>
</comment>
<dbReference type="GO" id="GO:0032265">
    <property type="term" value="P:XMP salvage"/>
    <property type="evidence" value="ECO:0007669"/>
    <property type="project" value="UniProtKB-UniRule"/>
</dbReference>
<feature type="binding site" evidence="5">
    <location>
        <begin position="128"/>
        <end position="132"/>
    </location>
    <ligand>
        <name>5-phospho-alpha-D-ribose 1-diphosphate</name>
        <dbReference type="ChEBI" id="CHEBI:58017"/>
    </ligand>
</feature>
<dbReference type="EC" id="2.4.2.22" evidence="5 6"/>
<gene>
    <name evidence="5" type="primary">xpt</name>
    <name evidence="8" type="ORF">Tfer_2924</name>
</gene>
<keyword evidence="9" id="KW-1185">Reference proteome</keyword>
<keyword evidence="1 5" id="KW-0963">Cytoplasm</keyword>
<feature type="binding site" evidence="5">
    <location>
        <position position="20"/>
    </location>
    <ligand>
        <name>xanthine</name>
        <dbReference type="ChEBI" id="CHEBI:17712"/>
    </ligand>
</feature>
<dbReference type="InterPro" id="IPR000836">
    <property type="entry name" value="PRTase_dom"/>
</dbReference>